<comment type="caution">
    <text evidence="2">The sequence shown here is derived from an EMBL/GenBank/DDBJ whole genome shotgun (WGS) entry which is preliminary data.</text>
</comment>
<feature type="compositionally biased region" description="Polar residues" evidence="1">
    <location>
        <begin position="368"/>
        <end position="377"/>
    </location>
</feature>
<reference evidence="2 3" key="1">
    <citation type="submission" date="2023-02" db="EMBL/GenBank/DDBJ databases">
        <title>LHISI_Scaffold_Assembly.</title>
        <authorList>
            <person name="Stuart O.P."/>
            <person name="Cleave R."/>
            <person name="Magrath M.J.L."/>
            <person name="Mikheyev A.S."/>
        </authorList>
    </citation>
    <scope>NUCLEOTIDE SEQUENCE [LARGE SCALE GENOMIC DNA]</scope>
    <source>
        <strain evidence="2">Daus_M_001</strain>
        <tissue evidence="2">Leg muscle</tissue>
    </source>
</reference>
<protein>
    <submittedName>
        <fullName evidence="2">Uncharacterized protein</fullName>
    </submittedName>
</protein>
<gene>
    <name evidence="2" type="ORF">PR048_002775</name>
</gene>
<organism evidence="2 3">
    <name type="scientific">Dryococelus australis</name>
    <dbReference type="NCBI Taxonomy" id="614101"/>
    <lineage>
        <taxon>Eukaryota</taxon>
        <taxon>Metazoa</taxon>
        <taxon>Ecdysozoa</taxon>
        <taxon>Arthropoda</taxon>
        <taxon>Hexapoda</taxon>
        <taxon>Insecta</taxon>
        <taxon>Pterygota</taxon>
        <taxon>Neoptera</taxon>
        <taxon>Polyneoptera</taxon>
        <taxon>Phasmatodea</taxon>
        <taxon>Verophasmatodea</taxon>
        <taxon>Anareolatae</taxon>
        <taxon>Phasmatidae</taxon>
        <taxon>Eurycanthinae</taxon>
        <taxon>Dryococelus</taxon>
    </lineage>
</organism>
<keyword evidence="3" id="KW-1185">Reference proteome</keyword>
<feature type="region of interest" description="Disordered" evidence="1">
    <location>
        <begin position="446"/>
        <end position="503"/>
    </location>
</feature>
<dbReference type="EMBL" id="JARBHB010000001">
    <property type="protein sequence ID" value="KAJ8897429.1"/>
    <property type="molecule type" value="Genomic_DNA"/>
</dbReference>
<proteinExistence type="predicted"/>
<accession>A0ABQ9IMK8</accession>
<feature type="region of interest" description="Disordered" evidence="1">
    <location>
        <begin position="65"/>
        <end position="128"/>
    </location>
</feature>
<feature type="region of interest" description="Disordered" evidence="1">
    <location>
        <begin position="355"/>
        <end position="384"/>
    </location>
</feature>
<evidence type="ECO:0000313" key="2">
    <source>
        <dbReference type="EMBL" id="KAJ8897429.1"/>
    </source>
</evidence>
<sequence>MEQRQACGSSVRRQMQWELGPSGGLTFELHSYTKSSNCGCYSYDFRKRRTWFDSRRITQQYQNTRVGVTGDPGENSPTSGIVRHDSHVRKRTSDPAGTEHSLPWREASALATEPPRRRLHASQSQSRQTIRTIHCHTISNTLQRSSGETLNASFINLEATLSQQVADARQTFRLPQQRRLGWRRRRHVRFAGRQATAYLARETNVTLYSFLIVGPSPNPPHPQTGAGATTEGQAIASCAIRYLRADIKIGGVQEFRPNKSSIGRAGIAASQKFQRKEHLDVAVKIRRALLADRTTDEPFRGVAKECDVLTVDATPRSLALQVAVHRRSRVYCTCLLCSAPMRMIVVRMSRAGMKGRGKREIPEKTRQPMVSSGTIPTFENPVTRPGIEPGSPWWELLDDAARVKDVKTPSAHPLIIAVNTHPSLPMDVCSNISRYNVGTPFANHRQVTYSPAGSPADRQSLPACSRQSRHKARLPEPRATSRRTERPSEPRKRRTQKSLPLVAPRKTRWRRLGARKASLRKPYARRPPENNEITARRRERPWLSAKPQQRVACFSGKHATVLADVTGKYRKRRPPSTEHFSTQPYKQKFYLDIGSAGQATESVLRETCPKKTTRAVCNHSLVRVEGNVRARSDQKRKAFLEAMWPGDKHHTPVRRTSGELVEGKRGLTFLTGTARWRGAVANSLDVPPQVEEFLPIPIFVIQWSLVNFHLRPGVILCVSVGGTGRSAVLGMQVLPQRRRTHAITLPRLLQWHPCKTSISDYGASPLAASLVKTMTTTRRRKKSVEMVRWEVPGVCSDLQCGKLPALGPSQLGTGGHRSLGNSLATLLFFARGLAALHSLYCSQQTSYPESTGSLLVLTLSFRVIRLVETTHELPPHLRVWKEFQHHGCKIKMEASFSSETNSATERLHTSTVRGLVHRDDAALDAPRTVASRAQVAYA</sequence>
<evidence type="ECO:0000313" key="3">
    <source>
        <dbReference type="Proteomes" id="UP001159363"/>
    </source>
</evidence>
<name>A0ABQ9IMK8_9NEOP</name>
<evidence type="ECO:0000256" key="1">
    <source>
        <dbReference type="SAM" id="MobiDB-lite"/>
    </source>
</evidence>
<dbReference type="Proteomes" id="UP001159363">
    <property type="component" value="Chromosome 1"/>
</dbReference>